<feature type="region of interest" description="Disordered" evidence="1">
    <location>
        <begin position="114"/>
        <end position="171"/>
    </location>
</feature>
<evidence type="ECO:0000313" key="2">
    <source>
        <dbReference type="EMBL" id="KAG8094466.1"/>
    </source>
</evidence>
<reference evidence="2" key="2">
    <citation type="submission" date="2021-02" db="EMBL/GenBank/DDBJ databases">
        <authorList>
            <person name="Kimball J.A."/>
            <person name="Haas M.W."/>
            <person name="Macchietto M."/>
            <person name="Kono T."/>
            <person name="Duquette J."/>
            <person name="Shao M."/>
        </authorList>
    </citation>
    <scope>NUCLEOTIDE SEQUENCE</scope>
    <source>
        <tissue evidence="2">Fresh leaf tissue</tissue>
    </source>
</reference>
<sequence>MARAQVVIPTPCCSMFQGLDLVPCLQQAGAGAAGRAGGNISGACCSSLNQALDAGRRCLCSVLLSGGGVRVLAGLAAAIPALPLALPLPGCLLYAAPLAACQVTVPEQANAPPAAAADASTASATTVDSPPPQAAVVTPPSKRKRSDSGGMNMSNGDDSGAKEDRVSRSDACRRPKVAMEIRTSVLTVVVAIAVCWFNQMVSS</sequence>
<accession>A0A8J6BV94</accession>
<dbReference type="EMBL" id="JAAALK010000080">
    <property type="protein sequence ID" value="KAG8094466.1"/>
    <property type="molecule type" value="Genomic_DNA"/>
</dbReference>
<gene>
    <name evidence="2" type="ORF">GUJ93_ZPchr0012g21709</name>
</gene>
<dbReference type="OrthoDB" id="691337at2759"/>
<organism evidence="2 3">
    <name type="scientific">Zizania palustris</name>
    <name type="common">Northern wild rice</name>
    <dbReference type="NCBI Taxonomy" id="103762"/>
    <lineage>
        <taxon>Eukaryota</taxon>
        <taxon>Viridiplantae</taxon>
        <taxon>Streptophyta</taxon>
        <taxon>Embryophyta</taxon>
        <taxon>Tracheophyta</taxon>
        <taxon>Spermatophyta</taxon>
        <taxon>Magnoliopsida</taxon>
        <taxon>Liliopsida</taxon>
        <taxon>Poales</taxon>
        <taxon>Poaceae</taxon>
        <taxon>BOP clade</taxon>
        <taxon>Oryzoideae</taxon>
        <taxon>Oryzeae</taxon>
        <taxon>Zizaniinae</taxon>
        <taxon>Zizania</taxon>
    </lineage>
</organism>
<feature type="compositionally biased region" description="Basic and acidic residues" evidence="1">
    <location>
        <begin position="159"/>
        <end position="171"/>
    </location>
</feature>
<reference evidence="2" key="1">
    <citation type="journal article" date="2021" name="bioRxiv">
        <title>Whole Genome Assembly and Annotation of Northern Wild Rice, Zizania palustris L., Supports a Whole Genome Duplication in the Zizania Genus.</title>
        <authorList>
            <person name="Haas M."/>
            <person name="Kono T."/>
            <person name="Macchietto M."/>
            <person name="Millas R."/>
            <person name="McGilp L."/>
            <person name="Shao M."/>
            <person name="Duquette J."/>
            <person name="Hirsch C.N."/>
            <person name="Kimball J."/>
        </authorList>
    </citation>
    <scope>NUCLEOTIDE SEQUENCE</scope>
    <source>
        <tissue evidence="2">Fresh leaf tissue</tissue>
    </source>
</reference>
<evidence type="ECO:0008006" key="4">
    <source>
        <dbReference type="Google" id="ProtNLM"/>
    </source>
</evidence>
<name>A0A8J6BV94_ZIZPA</name>
<dbReference type="Proteomes" id="UP000729402">
    <property type="component" value="Unassembled WGS sequence"/>
</dbReference>
<dbReference type="AlphaFoldDB" id="A0A8J6BV94"/>
<comment type="caution">
    <text evidence="2">The sequence shown here is derived from an EMBL/GenBank/DDBJ whole genome shotgun (WGS) entry which is preliminary data.</text>
</comment>
<proteinExistence type="predicted"/>
<protein>
    <recommendedName>
        <fullName evidence="4">Bifunctional inhibitor/plant lipid transfer protein/seed storage helical domain-containing protein</fullName>
    </recommendedName>
</protein>
<evidence type="ECO:0000313" key="3">
    <source>
        <dbReference type="Proteomes" id="UP000729402"/>
    </source>
</evidence>
<keyword evidence="3" id="KW-1185">Reference proteome</keyword>
<dbReference type="CDD" id="cd00010">
    <property type="entry name" value="AAI_LTSS"/>
    <property type="match status" value="1"/>
</dbReference>
<evidence type="ECO:0000256" key="1">
    <source>
        <dbReference type="SAM" id="MobiDB-lite"/>
    </source>
</evidence>
<feature type="compositionally biased region" description="Low complexity" evidence="1">
    <location>
        <begin position="114"/>
        <end position="128"/>
    </location>
</feature>